<dbReference type="HOGENOM" id="CLU_043966_2_1_1"/>
<dbReference type="OrthoDB" id="414698at2759"/>
<dbReference type="EMBL" id="CH981531">
    <property type="protein sequence ID" value="EDK47029.1"/>
    <property type="molecule type" value="Genomic_DNA"/>
</dbReference>
<dbReference type="FunCoup" id="A5E6H1">
    <property type="interactions" value="438"/>
</dbReference>
<dbReference type="GO" id="GO:0006730">
    <property type="term" value="P:one-carbon metabolic process"/>
    <property type="evidence" value="ECO:0007669"/>
    <property type="project" value="UniProtKB-KW"/>
</dbReference>
<dbReference type="SUPFAM" id="SSF53597">
    <property type="entry name" value="Dihydrofolate reductase-like"/>
    <property type="match status" value="1"/>
</dbReference>
<dbReference type="InterPro" id="IPR012259">
    <property type="entry name" value="DHFR"/>
</dbReference>
<dbReference type="STRING" id="379508.A5E6H1"/>
<keyword evidence="6" id="KW-0560">Oxidoreductase</keyword>
<dbReference type="GO" id="GO:0005739">
    <property type="term" value="C:mitochondrion"/>
    <property type="evidence" value="ECO:0007669"/>
    <property type="project" value="TreeGrafter"/>
</dbReference>
<evidence type="ECO:0000256" key="4">
    <source>
        <dbReference type="ARBA" id="ARBA00022563"/>
    </source>
</evidence>
<evidence type="ECO:0000256" key="5">
    <source>
        <dbReference type="ARBA" id="ARBA00022857"/>
    </source>
</evidence>
<dbReference type="EC" id="1.5.1.3" evidence="2"/>
<dbReference type="CDD" id="cd00209">
    <property type="entry name" value="DHFR"/>
    <property type="match status" value="1"/>
</dbReference>
<dbReference type="PROSITE" id="PS00075">
    <property type="entry name" value="DHFR_1"/>
    <property type="match status" value="1"/>
</dbReference>
<evidence type="ECO:0000259" key="8">
    <source>
        <dbReference type="PROSITE" id="PS51330"/>
    </source>
</evidence>
<evidence type="ECO:0000313" key="9">
    <source>
        <dbReference type="EMBL" id="EDK47029.1"/>
    </source>
</evidence>
<dbReference type="PANTHER" id="PTHR48069:SF3">
    <property type="entry name" value="DIHYDROFOLATE REDUCTASE"/>
    <property type="match status" value="1"/>
</dbReference>
<evidence type="ECO:0000256" key="2">
    <source>
        <dbReference type="ARBA" id="ARBA00012856"/>
    </source>
</evidence>
<dbReference type="GO" id="GO:0050661">
    <property type="term" value="F:NADP binding"/>
    <property type="evidence" value="ECO:0007669"/>
    <property type="project" value="InterPro"/>
</dbReference>
<dbReference type="PANTHER" id="PTHR48069">
    <property type="entry name" value="DIHYDROFOLATE REDUCTASE"/>
    <property type="match status" value="1"/>
</dbReference>
<feature type="domain" description="DHFR" evidence="8">
    <location>
        <begin position="7"/>
        <end position="210"/>
    </location>
</feature>
<dbReference type="PROSITE" id="PS51330">
    <property type="entry name" value="DHFR_2"/>
    <property type="match status" value="1"/>
</dbReference>
<dbReference type="GO" id="GO:0046452">
    <property type="term" value="P:dihydrofolate metabolic process"/>
    <property type="evidence" value="ECO:0007669"/>
    <property type="project" value="EnsemblFungi"/>
</dbReference>
<dbReference type="VEuPathDB" id="FungiDB:LELG_05210"/>
<dbReference type="PRINTS" id="PR00070">
    <property type="entry name" value="DHFR"/>
</dbReference>
<dbReference type="eggNOG" id="KOG1324">
    <property type="taxonomic scope" value="Eukaryota"/>
</dbReference>
<comment type="similarity">
    <text evidence="7">Belongs to the dihydrofolate reductase family.</text>
</comment>
<name>A5E6H1_LODEL</name>
<evidence type="ECO:0000256" key="1">
    <source>
        <dbReference type="ARBA" id="ARBA00004903"/>
    </source>
</evidence>
<evidence type="ECO:0000256" key="6">
    <source>
        <dbReference type="ARBA" id="ARBA00023002"/>
    </source>
</evidence>
<dbReference type="InterPro" id="IPR001796">
    <property type="entry name" value="DHFR_dom"/>
</dbReference>
<evidence type="ECO:0000256" key="3">
    <source>
        <dbReference type="ARBA" id="ARBA00018886"/>
    </source>
</evidence>
<evidence type="ECO:0000256" key="7">
    <source>
        <dbReference type="RuleBase" id="RU004474"/>
    </source>
</evidence>
<organism evidence="9 10">
    <name type="scientific">Lodderomyces elongisporus (strain ATCC 11503 / CBS 2605 / JCM 1781 / NBRC 1676 / NRRL YB-4239)</name>
    <name type="common">Yeast</name>
    <name type="synonym">Saccharomyces elongisporus</name>
    <dbReference type="NCBI Taxonomy" id="379508"/>
    <lineage>
        <taxon>Eukaryota</taxon>
        <taxon>Fungi</taxon>
        <taxon>Dikarya</taxon>
        <taxon>Ascomycota</taxon>
        <taxon>Saccharomycotina</taxon>
        <taxon>Pichiomycetes</taxon>
        <taxon>Debaryomycetaceae</taxon>
        <taxon>Candida/Lodderomyces clade</taxon>
        <taxon>Lodderomyces</taxon>
    </lineage>
</organism>
<dbReference type="Gene3D" id="3.40.430.10">
    <property type="entry name" value="Dihydrofolate Reductase, subunit A"/>
    <property type="match status" value="1"/>
</dbReference>
<dbReference type="GO" id="GO:0003729">
    <property type="term" value="F:mRNA binding"/>
    <property type="evidence" value="ECO:0007669"/>
    <property type="project" value="EnsemblFungi"/>
</dbReference>
<dbReference type="Proteomes" id="UP000001996">
    <property type="component" value="Unassembled WGS sequence"/>
</dbReference>
<dbReference type="GO" id="GO:0004146">
    <property type="term" value="F:dihydrofolate reductase activity"/>
    <property type="evidence" value="ECO:0007669"/>
    <property type="project" value="UniProtKB-EC"/>
</dbReference>
<dbReference type="GO" id="GO:0046655">
    <property type="term" value="P:folic acid metabolic process"/>
    <property type="evidence" value="ECO:0007669"/>
    <property type="project" value="TreeGrafter"/>
</dbReference>
<dbReference type="InParanoid" id="A5E6H1"/>
<dbReference type="GO" id="GO:0046654">
    <property type="term" value="P:tetrahydrofolate biosynthetic process"/>
    <property type="evidence" value="ECO:0007669"/>
    <property type="project" value="UniProtKB-UniPathway"/>
</dbReference>
<dbReference type="OMA" id="QYEFQMW"/>
<keyword evidence="10" id="KW-1185">Reference proteome</keyword>
<proteinExistence type="inferred from homology"/>
<dbReference type="InterPro" id="IPR017925">
    <property type="entry name" value="DHFR_CS"/>
</dbReference>
<comment type="pathway">
    <text evidence="1">Cofactor biosynthesis; tetrahydrofolate biosynthesis; 5,6,7,8-tetrahydrofolate from 7,8-dihydrofolate: step 1/1.</text>
</comment>
<evidence type="ECO:0000313" key="10">
    <source>
        <dbReference type="Proteomes" id="UP000001996"/>
    </source>
</evidence>
<dbReference type="AlphaFoldDB" id="A5E6H1"/>
<gene>
    <name evidence="9" type="ORF">LELG_05210</name>
</gene>
<keyword evidence="5" id="KW-0521">NADP</keyword>
<dbReference type="UniPathway" id="UPA00077">
    <property type="reaction ID" value="UER00158"/>
</dbReference>
<reference evidence="9 10" key="1">
    <citation type="journal article" date="2009" name="Nature">
        <title>Evolution of pathogenicity and sexual reproduction in eight Candida genomes.</title>
        <authorList>
            <person name="Butler G."/>
            <person name="Rasmussen M.D."/>
            <person name="Lin M.F."/>
            <person name="Santos M.A."/>
            <person name="Sakthikumar S."/>
            <person name="Munro C.A."/>
            <person name="Rheinbay E."/>
            <person name="Grabherr M."/>
            <person name="Forche A."/>
            <person name="Reedy J.L."/>
            <person name="Agrafioti I."/>
            <person name="Arnaud M.B."/>
            <person name="Bates S."/>
            <person name="Brown A.J."/>
            <person name="Brunke S."/>
            <person name="Costanzo M.C."/>
            <person name="Fitzpatrick D.A."/>
            <person name="de Groot P.W."/>
            <person name="Harris D."/>
            <person name="Hoyer L.L."/>
            <person name="Hube B."/>
            <person name="Klis F.M."/>
            <person name="Kodira C."/>
            <person name="Lennard N."/>
            <person name="Logue M.E."/>
            <person name="Martin R."/>
            <person name="Neiman A.M."/>
            <person name="Nikolaou E."/>
            <person name="Quail M.A."/>
            <person name="Quinn J."/>
            <person name="Santos M.C."/>
            <person name="Schmitzberger F.F."/>
            <person name="Sherlock G."/>
            <person name="Shah P."/>
            <person name="Silverstein K.A."/>
            <person name="Skrzypek M.S."/>
            <person name="Soll D."/>
            <person name="Staggs R."/>
            <person name="Stansfield I."/>
            <person name="Stumpf M.P."/>
            <person name="Sudbery P.E."/>
            <person name="Srikantha T."/>
            <person name="Zeng Q."/>
            <person name="Berman J."/>
            <person name="Berriman M."/>
            <person name="Heitman J."/>
            <person name="Gow N.A."/>
            <person name="Lorenz M.C."/>
            <person name="Birren B.W."/>
            <person name="Kellis M."/>
            <person name="Cuomo C.A."/>
        </authorList>
    </citation>
    <scope>NUCLEOTIDE SEQUENCE [LARGE SCALE GENOMIC DNA]</scope>
    <source>
        <strain evidence="10">ATCC 11503 / BCRC 21390 / CBS 2605 / JCM 1781 / NBRC 1676 / NRRL YB-4239</strain>
    </source>
</reference>
<accession>A5E6H1</accession>
<dbReference type="Pfam" id="PF00186">
    <property type="entry name" value="DHFR_1"/>
    <property type="match status" value="1"/>
</dbReference>
<dbReference type="InterPro" id="IPR024072">
    <property type="entry name" value="DHFR-like_dom_sf"/>
</dbReference>
<sequence length="211" mass="24452">MTSEKPTISIIVAALKPSYGIGNKGKLPWRLRKEMAYFKRVTLRTTHTQNAVIMGRKTWESIPVKFRPLPDRLNIVLSRSFANEEQENGVIHANSIGRCVELIKEKNLLKVFIIGGSEIYHAFLREKGLVDYLLITEIEQDVKNAEGKDKEGKTKEEEVKEVEMDTFLKFDTNEWVMGSQEELKEYTGETEIETNVKEGDFTYNYTIWKRK</sequence>
<keyword evidence="4" id="KW-0554">One-carbon metabolism</keyword>
<protein>
    <recommendedName>
        <fullName evidence="3">Dihydrofolate reductase</fullName>
        <ecNumber evidence="2">1.5.1.3</ecNumber>
    </recommendedName>
</protein>